<keyword evidence="1" id="KW-1133">Transmembrane helix</keyword>
<evidence type="ECO:0000256" key="1">
    <source>
        <dbReference type="SAM" id="Phobius"/>
    </source>
</evidence>
<proteinExistence type="predicted"/>
<sequence length="80" mass="9004">MHYSACQCPIPSDVEVTRLVWTKLVLIVVAAIGATYIRSEGKAESAKNGINELRLHYTRRDVGTLLQHKSEPCVESHTRR</sequence>
<protein>
    <submittedName>
        <fullName evidence="2">Uncharacterized protein</fullName>
    </submittedName>
</protein>
<reference evidence="2 3" key="1">
    <citation type="journal article" date="2012" name="J. Bacteriol.">
        <title>Draft Genome Sequence of the Soil Bacterium Burkholderia terrae Strain BS001, Which Interacts with Fungal Surface Structures.</title>
        <authorList>
            <person name="Nazir R."/>
            <person name="Hansen M.A."/>
            <person name="Sorensen S."/>
            <person name="van Elsas J.D."/>
        </authorList>
    </citation>
    <scope>NUCLEOTIDE SEQUENCE [LARGE SCALE GENOMIC DNA]</scope>
    <source>
        <strain evidence="2 3">BS001</strain>
    </source>
</reference>
<keyword evidence="1" id="KW-0812">Transmembrane</keyword>
<comment type="caution">
    <text evidence="2">The sequence shown here is derived from an EMBL/GenBank/DDBJ whole genome shotgun (WGS) entry which is preliminary data.</text>
</comment>
<keyword evidence="3" id="KW-1185">Reference proteome</keyword>
<name>A0ABN0F9J6_9BURK</name>
<organism evidence="2 3">
    <name type="scientific">Paraburkholderia hospita</name>
    <dbReference type="NCBI Taxonomy" id="169430"/>
    <lineage>
        <taxon>Bacteria</taxon>
        <taxon>Pseudomonadati</taxon>
        <taxon>Pseudomonadota</taxon>
        <taxon>Betaproteobacteria</taxon>
        <taxon>Burkholderiales</taxon>
        <taxon>Burkholderiaceae</taxon>
        <taxon>Paraburkholderia</taxon>
    </lineage>
</organism>
<keyword evidence="1" id="KW-0472">Membrane</keyword>
<feature type="transmembrane region" description="Helical" evidence="1">
    <location>
        <begin position="20"/>
        <end position="37"/>
    </location>
</feature>
<evidence type="ECO:0000313" key="2">
    <source>
        <dbReference type="EMBL" id="EIM95282.1"/>
    </source>
</evidence>
<dbReference type="Proteomes" id="UP000004980">
    <property type="component" value="Unassembled WGS sequence"/>
</dbReference>
<accession>A0ABN0F9J6</accession>
<dbReference type="EMBL" id="AKAU01000249">
    <property type="protein sequence ID" value="EIM95282.1"/>
    <property type="molecule type" value="Genomic_DNA"/>
</dbReference>
<evidence type="ECO:0000313" key="3">
    <source>
        <dbReference type="Proteomes" id="UP000004980"/>
    </source>
</evidence>
<gene>
    <name evidence="2" type="ORF">WQE_39834</name>
</gene>